<gene>
    <name evidence="1" type="ORF">METEAL_25420</name>
</gene>
<accession>A0AA48H7T9</accession>
<evidence type="ECO:0008006" key="3">
    <source>
        <dbReference type="Google" id="ProtNLM"/>
    </source>
</evidence>
<dbReference type="RefSeq" id="WP_316412020.1">
    <property type="nucleotide sequence ID" value="NZ_AP027080.1"/>
</dbReference>
<evidence type="ECO:0000313" key="1">
    <source>
        <dbReference type="EMBL" id="BDU73368.1"/>
    </source>
</evidence>
<proteinExistence type="predicted"/>
<dbReference type="Proteomes" id="UP001238179">
    <property type="component" value="Chromosome"/>
</dbReference>
<dbReference type="KEGG" id="msil:METEAL_25420"/>
<evidence type="ECO:0000313" key="2">
    <source>
        <dbReference type="Proteomes" id="UP001238179"/>
    </source>
</evidence>
<sequence>MTTRMLATLSRWARLTLVLLALGLLPAMAQLDPKLRVTDTDFLDLFQKSASQNVKPEIVTVLDFSGSMNAVMWHPKYYANSNENNHIPSSYEGGDDANVLPYIKTMSSTTGPTVTFMVFDSGGNQTTTFPLTAGPLVKADGTLVTAADVQAQSGSLNRTTDPSNWVRLATHARITGTYGGVSRTVDIPLPYTIFDSPAGSPSTSASTSYALDPQNGNLVTAFDTLSYLVNMTDATGYFGSAPRNSYGWIGHFWYNHDYFFWLFFGKDEANDAENPTGTTTTSSYIVPDATTSAGKAFMNGVPTLTRYQGVKRAVIMTWLANQTKVYWAFRFLSTGEQNNSKVDPGNGSQSGTGRNLRIFSRATGSNPDPSVKALQDAAPYGGTPLTYAMANTLAQLNCDKNSAFDAPHTNDKYTSPQCQTMFVFLFTDGQANDVYNSRSAIGGSTPYPNTPPATRCNASVGNLKVRSDTVSSLDPGKTNFNIWTLAAVAAHGADPALAPDVLTVPTSYPTDTAKAPDQFAPFFVKKRGNGTAYMTTFTTPRSIQTFTVGVSLAGSYLDSGSGKYSLLVAAAAGDPNQTSWDVTKAEPYSTNNTGTFFFDARDPSAMVNSIGNAITAAVNISNRQTTSAPSIPFAGVALAHQVYLGQFKPPTTGGPVWGGDLMMFPTRTVNLVSSLLDASGQPLIYLDCSTAMWSIARDVFNVAAANNTGGGSAGKGCVSGSSSGTSTSTGCAPSTLATPINWSSRKLLTRLPATAAAPNPDVIAFTSVDPAFSVFKAKLPGSTDAAKQALVDYVRGADPASTTTPKANRIDIMGDIIDSVPNALEYKWAGVTFKNGLPTNVQSALNAHSNAHLRIIFVGTNQGFMHAFAEASWPEARTVNSESISVNMATVGELWAFLPTDFLPYLDYLQTSTNSHRYMTNGSPFVYTLDLPDSSSVAGNGVVDPAERALVIFGLRKGGRSYYAIDVQDPTDPHIKWALNPDEAATIPDDRVLSGTPSTVRTLVGKMGYSTAAMTPGRVMFGGKIRDIFLLGGGLSSTAVEANYSNTALGRSIFGLDLYTGEILTSYDLLSLTGLSSSVVGPIATGVVPFRMFLNSDMHQRAYFSDLKGGIWALGRGVTNTADPLKDFRQDSSEMDKWVDSTGKASVRRLYADSSANGIITTLPAPFLLADFPVTSSSLTNKVHPTAVGIPFVTGNRFNPLDYAYASGTAPTQHRFNVIFDRQDSKITGVDLSPISTAKMTDFSGSNDPAADALNPYNASYYLKTNYGYYVNFPAATVDTTTNPSTYFIPKGISDPTVLAYAAFYSYFNPTASNPCQGGSGSTLSYTICNVVNPVVDSSAVTGTNCASGLSAAWSGVASNFSAIGTVAVIQAGMVIPTTPPPSGESTIMALKTISGNPAERFPKARTWRTVH</sequence>
<name>A0AA48H7T9_9BACT</name>
<protein>
    <recommendedName>
        <fullName evidence="3">PilC beta-propeller domain-containing protein</fullName>
    </recommendedName>
</protein>
<reference evidence="2" key="1">
    <citation type="journal article" date="2023" name="Int. J. Syst. Evol. Microbiol.">
        <title>Mesoterricola silvestris gen. nov., sp. nov., Mesoterricola sediminis sp. nov., Geothrix oryzae sp. nov., Geothrix edaphica sp. nov., Geothrix rubra sp. nov., and Geothrix limicola sp. nov., six novel members of Acidobacteriota isolated from soils.</title>
        <authorList>
            <person name="Itoh H."/>
            <person name="Sugisawa Y."/>
            <person name="Mise K."/>
            <person name="Xu Z."/>
            <person name="Kuniyasu M."/>
            <person name="Ushijima N."/>
            <person name="Kawano K."/>
            <person name="Kobayashi E."/>
            <person name="Shiratori Y."/>
            <person name="Masuda Y."/>
            <person name="Senoo K."/>
        </authorList>
    </citation>
    <scope>NUCLEOTIDE SEQUENCE [LARGE SCALE GENOMIC DNA]</scope>
    <source>
        <strain evidence="2">W79</strain>
    </source>
</reference>
<organism evidence="1 2">
    <name type="scientific">Mesoterricola silvestris</name>
    <dbReference type="NCBI Taxonomy" id="2927979"/>
    <lineage>
        <taxon>Bacteria</taxon>
        <taxon>Pseudomonadati</taxon>
        <taxon>Acidobacteriota</taxon>
        <taxon>Holophagae</taxon>
        <taxon>Holophagales</taxon>
        <taxon>Holophagaceae</taxon>
        <taxon>Mesoterricola</taxon>
    </lineage>
</organism>
<keyword evidence="2" id="KW-1185">Reference proteome</keyword>
<dbReference type="EMBL" id="AP027080">
    <property type="protein sequence ID" value="BDU73368.1"/>
    <property type="molecule type" value="Genomic_DNA"/>
</dbReference>